<accession>A0A0C9WL38</accession>
<feature type="non-terminal residue" evidence="2">
    <location>
        <position position="1"/>
    </location>
</feature>
<reference evidence="3" key="2">
    <citation type="submission" date="2015-01" db="EMBL/GenBank/DDBJ databases">
        <title>Evolutionary Origins and Diversification of the Mycorrhizal Mutualists.</title>
        <authorList>
            <consortium name="DOE Joint Genome Institute"/>
            <consortium name="Mycorrhizal Genomics Consortium"/>
            <person name="Kohler A."/>
            <person name="Kuo A."/>
            <person name="Nagy L.G."/>
            <person name="Floudas D."/>
            <person name="Copeland A."/>
            <person name="Barry K.W."/>
            <person name="Cichocki N."/>
            <person name="Veneault-Fourrey C."/>
            <person name="LaButti K."/>
            <person name="Lindquist E.A."/>
            <person name="Lipzen A."/>
            <person name="Lundell T."/>
            <person name="Morin E."/>
            <person name="Murat C."/>
            <person name="Riley R."/>
            <person name="Ohm R."/>
            <person name="Sun H."/>
            <person name="Tunlid A."/>
            <person name="Henrissat B."/>
            <person name="Grigoriev I.V."/>
            <person name="Hibbett D.S."/>
            <person name="Martin F."/>
        </authorList>
    </citation>
    <scope>NUCLEOTIDE SEQUENCE [LARGE SCALE GENOMIC DNA]</scope>
    <source>
        <strain evidence="3">LaAM-08-1</strain>
    </source>
</reference>
<dbReference type="AlphaFoldDB" id="A0A0C9WL38"/>
<feature type="non-terminal residue" evidence="2">
    <location>
        <position position="140"/>
    </location>
</feature>
<dbReference type="Proteomes" id="UP000054477">
    <property type="component" value="Unassembled WGS sequence"/>
</dbReference>
<keyword evidence="3" id="KW-1185">Reference proteome</keyword>
<gene>
    <name evidence="2" type="ORF">K443DRAFT_40525</name>
</gene>
<name>A0A0C9WL38_9AGAR</name>
<proteinExistence type="predicted"/>
<feature type="region of interest" description="Disordered" evidence="1">
    <location>
        <begin position="1"/>
        <end position="24"/>
    </location>
</feature>
<reference evidence="2 3" key="1">
    <citation type="submission" date="2014-04" db="EMBL/GenBank/DDBJ databases">
        <authorList>
            <consortium name="DOE Joint Genome Institute"/>
            <person name="Kuo A."/>
            <person name="Kohler A."/>
            <person name="Nagy L.G."/>
            <person name="Floudas D."/>
            <person name="Copeland A."/>
            <person name="Barry K.W."/>
            <person name="Cichocki N."/>
            <person name="Veneault-Fourrey C."/>
            <person name="LaButti K."/>
            <person name="Lindquist E.A."/>
            <person name="Lipzen A."/>
            <person name="Lundell T."/>
            <person name="Morin E."/>
            <person name="Murat C."/>
            <person name="Sun H."/>
            <person name="Tunlid A."/>
            <person name="Henrissat B."/>
            <person name="Grigoriev I.V."/>
            <person name="Hibbett D.S."/>
            <person name="Martin F."/>
            <person name="Nordberg H.P."/>
            <person name="Cantor M.N."/>
            <person name="Hua S.X."/>
        </authorList>
    </citation>
    <scope>NUCLEOTIDE SEQUENCE [LARGE SCALE GENOMIC DNA]</scope>
    <source>
        <strain evidence="2 3">LaAM-08-1</strain>
    </source>
</reference>
<sequence>PTTPKKNRPNIPVFSPRPTMSTATLLSRNDDPEALLDISLPPGCELIVRSVGGPDRKADPVQVITAAVQSIAKTNNELADIPVIVHPFPMRGAGWTSSCYVRLDPLFKPKSLTGADAEPRCDLLQLWRDALRTFHTEWEV</sequence>
<evidence type="ECO:0000313" key="3">
    <source>
        <dbReference type="Proteomes" id="UP000054477"/>
    </source>
</evidence>
<protein>
    <submittedName>
        <fullName evidence="2">Uncharacterized protein</fullName>
    </submittedName>
</protein>
<dbReference type="HOGENOM" id="CLU_1890719_0_0_1"/>
<evidence type="ECO:0000313" key="2">
    <source>
        <dbReference type="EMBL" id="KIJ89950.1"/>
    </source>
</evidence>
<evidence type="ECO:0000256" key="1">
    <source>
        <dbReference type="SAM" id="MobiDB-lite"/>
    </source>
</evidence>
<organism evidence="2 3">
    <name type="scientific">Laccaria amethystina LaAM-08-1</name>
    <dbReference type="NCBI Taxonomy" id="1095629"/>
    <lineage>
        <taxon>Eukaryota</taxon>
        <taxon>Fungi</taxon>
        <taxon>Dikarya</taxon>
        <taxon>Basidiomycota</taxon>
        <taxon>Agaricomycotina</taxon>
        <taxon>Agaricomycetes</taxon>
        <taxon>Agaricomycetidae</taxon>
        <taxon>Agaricales</taxon>
        <taxon>Agaricineae</taxon>
        <taxon>Hydnangiaceae</taxon>
        <taxon>Laccaria</taxon>
    </lineage>
</organism>
<dbReference type="EMBL" id="KN839348">
    <property type="protein sequence ID" value="KIJ89950.1"/>
    <property type="molecule type" value="Genomic_DNA"/>
</dbReference>